<evidence type="ECO:0000259" key="1">
    <source>
        <dbReference type="Pfam" id="PF02441"/>
    </source>
</evidence>
<dbReference type="SUPFAM" id="SSF52507">
    <property type="entry name" value="Homo-oligomeric flavin-containing Cys decarboxylases, HFCD"/>
    <property type="match status" value="1"/>
</dbReference>
<dbReference type="RefSeq" id="WP_344664379.1">
    <property type="nucleotide sequence ID" value="NZ_BAAAQN010000004.1"/>
</dbReference>
<feature type="domain" description="Flavoprotein" evidence="1">
    <location>
        <begin position="8"/>
        <end position="137"/>
    </location>
</feature>
<protein>
    <submittedName>
        <fullName evidence="2">Flavoprotein</fullName>
    </submittedName>
</protein>
<proteinExistence type="predicted"/>
<evidence type="ECO:0000313" key="2">
    <source>
        <dbReference type="EMBL" id="GAA2017035.1"/>
    </source>
</evidence>
<dbReference type="Pfam" id="PF02441">
    <property type="entry name" value="Flavoprotein"/>
    <property type="match status" value="1"/>
</dbReference>
<sequence>MADNPVLYVIVCAAGPAERVTVLIEDARARGWDPYVVPTPTAEEFLDLAEVERVSGHPVRSRWRTPGEGGSLPTADAIVVAPASYNTINKWAAGVADCYALGLLAELGGAGVPIAVLPNVNTAFAANRVYQRSLTELRESGVQVLVGPGLIEPHPPRTDNADSFPWHLALDALDALDAGRPSRSAR</sequence>
<dbReference type="InterPro" id="IPR003382">
    <property type="entry name" value="Flavoprotein"/>
</dbReference>
<name>A0ABP5F7J2_9ACTN</name>
<keyword evidence="3" id="KW-1185">Reference proteome</keyword>
<dbReference type="Proteomes" id="UP001500751">
    <property type="component" value="Unassembled WGS sequence"/>
</dbReference>
<comment type="caution">
    <text evidence="2">The sequence shown here is derived from an EMBL/GenBank/DDBJ whole genome shotgun (WGS) entry which is preliminary data.</text>
</comment>
<accession>A0ABP5F7J2</accession>
<organism evidence="2 3">
    <name type="scientific">Catenulispora yoronensis</name>
    <dbReference type="NCBI Taxonomy" id="450799"/>
    <lineage>
        <taxon>Bacteria</taxon>
        <taxon>Bacillati</taxon>
        <taxon>Actinomycetota</taxon>
        <taxon>Actinomycetes</taxon>
        <taxon>Catenulisporales</taxon>
        <taxon>Catenulisporaceae</taxon>
        <taxon>Catenulispora</taxon>
    </lineage>
</organism>
<gene>
    <name evidence="2" type="ORF">GCM10009839_10990</name>
</gene>
<dbReference type="Gene3D" id="3.40.50.1950">
    <property type="entry name" value="Flavin prenyltransferase-like"/>
    <property type="match status" value="1"/>
</dbReference>
<reference evidence="3" key="1">
    <citation type="journal article" date="2019" name="Int. J. Syst. Evol. Microbiol.">
        <title>The Global Catalogue of Microorganisms (GCM) 10K type strain sequencing project: providing services to taxonomists for standard genome sequencing and annotation.</title>
        <authorList>
            <consortium name="The Broad Institute Genomics Platform"/>
            <consortium name="The Broad Institute Genome Sequencing Center for Infectious Disease"/>
            <person name="Wu L."/>
            <person name="Ma J."/>
        </authorList>
    </citation>
    <scope>NUCLEOTIDE SEQUENCE [LARGE SCALE GENOMIC DNA]</scope>
    <source>
        <strain evidence="3">JCM 16014</strain>
    </source>
</reference>
<evidence type="ECO:0000313" key="3">
    <source>
        <dbReference type="Proteomes" id="UP001500751"/>
    </source>
</evidence>
<dbReference type="InterPro" id="IPR036551">
    <property type="entry name" value="Flavin_trans-like"/>
</dbReference>
<dbReference type="EMBL" id="BAAAQN010000004">
    <property type="protein sequence ID" value="GAA2017035.1"/>
    <property type="molecule type" value="Genomic_DNA"/>
</dbReference>